<sequence>QMGGSYSLNPATDLIPVCPNCHSMLHRRQKVLLPEGLKNIITA</sequence>
<evidence type="ECO:0008006" key="2">
    <source>
        <dbReference type="Google" id="ProtNLM"/>
    </source>
</evidence>
<accession>A0A383AEM5</accession>
<feature type="non-terminal residue" evidence="1">
    <location>
        <position position="1"/>
    </location>
</feature>
<dbReference type="AlphaFoldDB" id="A0A383AEM5"/>
<reference evidence="1" key="1">
    <citation type="submission" date="2018-05" db="EMBL/GenBank/DDBJ databases">
        <authorList>
            <person name="Lanie J.A."/>
            <person name="Ng W.-L."/>
            <person name="Kazmierczak K.M."/>
            <person name="Andrzejewski T.M."/>
            <person name="Davidsen T.M."/>
            <person name="Wayne K.J."/>
            <person name="Tettelin H."/>
            <person name="Glass J.I."/>
            <person name="Rusch D."/>
            <person name="Podicherti R."/>
            <person name="Tsui H.-C.T."/>
            <person name="Winkler M.E."/>
        </authorList>
    </citation>
    <scope>NUCLEOTIDE SEQUENCE</scope>
</reference>
<evidence type="ECO:0000313" key="1">
    <source>
        <dbReference type="EMBL" id="SVE06326.1"/>
    </source>
</evidence>
<protein>
    <recommendedName>
        <fullName evidence="2">HNH domain-containing protein</fullName>
    </recommendedName>
</protein>
<organism evidence="1">
    <name type="scientific">marine metagenome</name>
    <dbReference type="NCBI Taxonomy" id="408172"/>
    <lineage>
        <taxon>unclassified sequences</taxon>
        <taxon>metagenomes</taxon>
        <taxon>ecological metagenomes</taxon>
    </lineage>
</organism>
<name>A0A383AEM5_9ZZZZ</name>
<proteinExistence type="predicted"/>
<dbReference type="EMBL" id="UINC01191602">
    <property type="protein sequence ID" value="SVE06326.1"/>
    <property type="molecule type" value="Genomic_DNA"/>
</dbReference>
<gene>
    <name evidence="1" type="ORF">METZ01_LOCUS459180</name>
</gene>